<dbReference type="GO" id="GO:0005829">
    <property type="term" value="C:cytosol"/>
    <property type="evidence" value="ECO:0007669"/>
    <property type="project" value="TreeGrafter"/>
</dbReference>
<evidence type="ECO:0000313" key="3">
    <source>
        <dbReference type="EMBL" id="CCE64605.1"/>
    </source>
</evidence>
<dbReference type="AlphaFoldDB" id="G8BXH7"/>
<dbReference type="PANTHER" id="PTHR11188">
    <property type="entry name" value="ARRESTIN DOMAIN CONTAINING PROTEIN"/>
    <property type="match status" value="1"/>
</dbReference>
<dbReference type="GO" id="GO:0070086">
    <property type="term" value="P:ubiquitin-dependent endocytosis"/>
    <property type="evidence" value="ECO:0007669"/>
    <property type="project" value="TreeGrafter"/>
</dbReference>
<dbReference type="GO" id="GO:0031625">
    <property type="term" value="F:ubiquitin protein ligase binding"/>
    <property type="evidence" value="ECO:0007669"/>
    <property type="project" value="EnsemblFungi"/>
</dbReference>
<feature type="region of interest" description="Disordered" evidence="1">
    <location>
        <begin position="197"/>
        <end position="220"/>
    </location>
</feature>
<dbReference type="InterPro" id="IPR050357">
    <property type="entry name" value="Arrestin_domain-protein"/>
</dbReference>
<dbReference type="GO" id="GO:0005770">
    <property type="term" value="C:late endosome"/>
    <property type="evidence" value="ECO:0007669"/>
    <property type="project" value="EnsemblFungi"/>
</dbReference>
<dbReference type="STRING" id="1071381.G8BXH7"/>
<sequence>MLQPNSILSPVFPVEKDVDVSTEEIPLIQTVNVHVFIQLAEPAVFIQGFSSQEIQQRPPSLLRGSLIVRVLKPSKLKSITLNFKGYARTDWPEGIPPKRQEFVEINDIVNHTWPFYHAHSSSNNNRPHEHINLNPRSPRNSIIALQDMDNSLDELEDPIIQESGASVFRSLPTDVNVGELSHNPSLLSVNNAKQRTLKSEGSFSTTHSTPPTRSDSNNKIHKSMSPFGFFKRDSSTVSATTELNSSGANNSNSNINTKNNRSSIFSDLLTNTFSTLSDASPSANANAVNSSAMNKSFSSSNINTNNTSSTITNNDSFTFQPGDYIYTFEQAIPCSYPESIKADFGLVEYTLTATIERHGAFKSNVIAKLPVNILRTPSDTSIEETEPIAISKNWENHLHYDIMIASKDVILDAFLPISFSFSPLDKVTLHRIRIYLTETMEYYCKGKKVHRVEPVKKYLLAEHNGPILKPLQPGEKSTKAKYLGNLLIDEKTGDVMNKDYSFEVFIPSVFSNKQKLHPDTACDKIKASHWIKLSLRLSKITDGKRKHYEIVIDSPIHVLNRLCAHANTLLPCYDPHPLNMHLEDSSLDMFASENGTTDGQNNKGFSNPNVVDPPSVHESNIFFPKEILLSPMLSPDVQTELHKTNHESVASALSSAHDSISVIPNEVFNTPKLKSNIYQPDSLSRELTFAQAVPLSPINSPILQSSALSDDDIEPPTFDFDAMSLNSSKFDNNGLPLNPPSYSKVDTANIHGSEGWFANGSNNGNLLTANNRISTLRLDQKPLSRSGSLLGVHKSNKVFKDIDEDDADGDITSTFTSRSSTSALKLNQNSLSLNPKLWRTKQNGLQDNLPSTIRHANSSFNDLNNIFASDNETDETEVDDLSDEEISKTSSVINESVDDSNIEGASRLPLLNGNDSTADMVGDESFFASADLSEELIRTQPINTLDFFIQNHNSHMVPNPIFGEQEKSRGVPHDYSLQVANANHVLDDFKSTIHDSNKDETPLS</sequence>
<dbReference type="RefSeq" id="XP_003687039.1">
    <property type="nucleotide sequence ID" value="XM_003686991.1"/>
</dbReference>
<dbReference type="SMART" id="SM01017">
    <property type="entry name" value="Arrestin_C"/>
    <property type="match status" value="1"/>
</dbReference>
<dbReference type="Gene3D" id="2.60.40.640">
    <property type="match status" value="2"/>
</dbReference>
<dbReference type="InterPro" id="IPR011022">
    <property type="entry name" value="Arrestin_C-like"/>
</dbReference>
<dbReference type="OrthoDB" id="2238745at2759"/>
<dbReference type="InterPro" id="IPR014756">
    <property type="entry name" value="Ig_E-set"/>
</dbReference>
<dbReference type="PANTHER" id="PTHR11188:SF174">
    <property type="entry name" value="ARRESTIN-RELATED TRAFFICKING ADAPTER 10-RELATED"/>
    <property type="match status" value="1"/>
</dbReference>
<dbReference type="GeneID" id="11534675"/>
<gene>
    <name evidence="3" type="primary">TPHA0I00990</name>
    <name evidence="3" type="ordered locus">TPHA_0I00990</name>
</gene>
<reference evidence="3 4" key="1">
    <citation type="journal article" date="2011" name="Proc. Natl. Acad. Sci. U.S.A.">
        <title>Evolutionary erosion of yeast sex chromosomes by mating-type switching accidents.</title>
        <authorList>
            <person name="Gordon J.L."/>
            <person name="Armisen D."/>
            <person name="Proux-Wera E."/>
            <person name="Oheigeartaigh S.S."/>
            <person name="Byrne K.P."/>
            <person name="Wolfe K.H."/>
        </authorList>
    </citation>
    <scope>NUCLEOTIDE SEQUENCE [LARGE SCALE GENOMIC DNA]</scope>
    <source>
        <strain evidence="4">ATCC 24235 / CBS 4417 / NBRC 1672 / NRRL Y-8282 / UCD 70-5</strain>
    </source>
</reference>
<feature type="compositionally biased region" description="Polar residues" evidence="1">
    <location>
        <begin position="197"/>
        <end position="217"/>
    </location>
</feature>
<dbReference type="Pfam" id="PF00339">
    <property type="entry name" value="Arrestin_N"/>
    <property type="match status" value="1"/>
</dbReference>
<dbReference type="GO" id="GO:0030674">
    <property type="term" value="F:protein-macromolecule adaptor activity"/>
    <property type="evidence" value="ECO:0007669"/>
    <property type="project" value="TreeGrafter"/>
</dbReference>
<dbReference type="GO" id="GO:0005769">
    <property type="term" value="C:early endosome"/>
    <property type="evidence" value="ECO:0007669"/>
    <property type="project" value="EnsemblFungi"/>
</dbReference>
<dbReference type="eggNOG" id="KOG3780">
    <property type="taxonomic scope" value="Eukaryota"/>
</dbReference>
<dbReference type="KEGG" id="tpf:TPHA_0I00990"/>
<keyword evidence="4" id="KW-1185">Reference proteome</keyword>
<proteinExistence type="predicted"/>
<dbReference type="HOGENOM" id="CLU_008578_0_1_1"/>
<accession>G8BXH7</accession>
<dbReference type="InterPro" id="IPR011021">
    <property type="entry name" value="Arrestin-like_N"/>
</dbReference>
<evidence type="ECO:0000256" key="1">
    <source>
        <dbReference type="SAM" id="MobiDB-lite"/>
    </source>
</evidence>
<dbReference type="InterPro" id="IPR014752">
    <property type="entry name" value="Arrestin-like_C"/>
</dbReference>
<organism evidence="3 4">
    <name type="scientific">Tetrapisispora phaffii (strain ATCC 24235 / CBS 4417 / NBRC 1672 / NRRL Y-8282 / UCD 70-5)</name>
    <name type="common">Yeast</name>
    <name type="synonym">Fabospora phaffii</name>
    <dbReference type="NCBI Taxonomy" id="1071381"/>
    <lineage>
        <taxon>Eukaryota</taxon>
        <taxon>Fungi</taxon>
        <taxon>Dikarya</taxon>
        <taxon>Ascomycota</taxon>
        <taxon>Saccharomycotina</taxon>
        <taxon>Saccharomycetes</taxon>
        <taxon>Saccharomycetales</taxon>
        <taxon>Saccharomycetaceae</taxon>
        <taxon>Tetrapisispora</taxon>
    </lineage>
</organism>
<protein>
    <recommendedName>
        <fullName evidence="2">Arrestin C-terminal-like domain-containing protein</fullName>
    </recommendedName>
</protein>
<dbReference type="GO" id="GO:2000397">
    <property type="term" value="P:positive regulation of ubiquitin-dependent endocytosis"/>
    <property type="evidence" value="ECO:0007669"/>
    <property type="project" value="EnsemblFungi"/>
</dbReference>
<evidence type="ECO:0000259" key="2">
    <source>
        <dbReference type="SMART" id="SM01017"/>
    </source>
</evidence>
<dbReference type="GO" id="GO:0051453">
    <property type="term" value="P:regulation of intracellular pH"/>
    <property type="evidence" value="ECO:0007669"/>
    <property type="project" value="EnsemblFungi"/>
</dbReference>
<evidence type="ECO:0000313" key="4">
    <source>
        <dbReference type="Proteomes" id="UP000005666"/>
    </source>
</evidence>
<name>G8BXH7_TETPH</name>
<dbReference type="SUPFAM" id="SSF81296">
    <property type="entry name" value="E set domains"/>
    <property type="match status" value="1"/>
</dbReference>
<dbReference type="Pfam" id="PF02752">
    <property type="entry name" value="Arrestin_C"/>
    <property type="match status" value="1"/>
</dbReference>
<dbReference type="Proteomes" id="UP000005666">
    <property type="component" value="Chromosome 9"/>
</dbReference>
<dbReference type="OMA" id="DIINHTW"/>
<dbReference type="EMBL" id="HE612864">
    <property type="protein sequence ID" value="CCE64605.1"/>
    <property type="molecule type" value="Genomic_DNA"/>
</dbReference>
<feature type="domain" description="Arrestin C-terminal-like" evidence="2">
    <location>
        <begin position="394"/>
        <end position="563"/>
    </location>
</feature>